<evidence type="ECO:0000256" key="13">
    <source>
        <dbReference type="ARBA" id="ARBA00049229"/>
    </source>
</evidence>
<evidence type="ECO:0000256" key="15">
    <source>
        <dbReference type="RuleBase" id="RU004516"/>
    </source>
</evidence>
<dbReference type="PANTHER" id="PTHR42743:SF11">
    <property type="entry name" value="AMINODEOXYCHORISMATE LYASE"/>
    <property type="match status" value="1"/>
</dbReference>
<comment type="pathway">
    <text evidence="4">Amino-acid biosynthesis; L-valine biosynthesis; L-valine from pyruvate: step 4/4.</text>
</comment>
<dbReference type="GO" id="GO:0009082">
    <property type="term" value="P:branched-chain amino acid biosynthetic process"/>
    <property type="evidence" value="ECO:0007669"/>
    <property type="project" value="UniProtKB-KW"/>
</dbReference>
<dbReference type="FunFam" id="3.20.10.10:FF:000002">
    <property type="entry name" value="D-alanine aminotransferase"/>
    <property type="match status" value="1"/>
</dbReference>
<dbReference type="GO" id="GO:0004084">
    <property type="term" value="F:branched-chain-amino-acid transaminase activity"/>
    <property type="evidence" value="ECO:0007669"/>
    <property type="project" value="UniProtKB-EC"/>
</dbReference>
<comment type="function">
    <text evidence="2">Acts on leucine, isoleucine and valine.</text>
</comment>
<dbReference type="RefSeq" id="WP_247883064.1">
    <property type="nucleotide sequence ID" value="NZ_VITF01000002.1"/>
</dbReference>
<dbReference type="AlphaFoldDB" id="A0A560BK30"/>
<dbReference type="Gene3D" id="3.20.10.10">
    <property type="entry name" value="D-amino Acid Aminotransferase, subunit A, domain 2"/>
    <property type="match status" value="1"/>
</dbReference>
<dbReference type="InterPro" id="IPR001544">
    <property type="entry name" value="Aminotrans_IV"/>
</dbReference>
<evidence type="ECO:0000313" key="16">
    <source>
        <dbReference type="EMBL" id="TWA72971.1"/>
    </source>
</evidence>
<keyword evidence="10" id="KW-0028">Amino-acid biosynthesis</keyword>
<evidence type="ECO:0000256" key="9">
    <source>
        <dbReference type="ARBA" id="ARBA00022898"/>
    </source>
</evidence>
<name>A0A560BK30_AZOBR</name>
<keyword evidence="9 15" id="KW-0663">Pyridoxal phosphate</keyword>
<dbReference type="InterPro" id="IPR050571">
    <property type="entry name" value="Class-IV_PLP-Dep_Aminotrnsfr"/>
</dbReference>
<comment type="caution">
    <text evidence="16">The sequence shown here is derived from an EMBL/GenBank/DDBJ whole genome shotgun (WGS) entry which is preliminary data.</text>
</comment>
<dbReference type="InterPro" id="IPR018300">
    <property type="entry name" value="Aminotrans_IV_CS"/>
</dbReference>
<dbReference type="Proteomes" id="UP000316083">
    <property type="component" value="Unassembled WGS sequence"/>
</dbReference>
<comment type="pathway">
    <text evidence="5">Amino-acid biosynthesis; L-leucine biosynthesis; L-leucine from 3-methyl-2-oxobutanoate: step 4/4.</text>
</comment>
<comment type="catalytic activity">
    <reaction evidence="11">
        <text>L-valine + 2-oxoglutarate = 3-methyl-2-oxobutanoate + L-glutamate</text>
        <dbReference type="Rhea" id="RHEA:24813"/>
        <dbReference type="ChEBI" id="CHEBI:11851"/>
        <dbReference type="ChEBI" id="CHEBI:16810"/>
        <dbReference type="ChEBI" id="CHEBI:29985"/>
        <dbReference type="ChEBI" id="CHEBI:57762"/>
        <dbReference type="EC" id="2.6.1.42"/>
    </reaction>
</comment>
<evidence type="ECO:0000256" key="6">
    <source>
        <dbReference type="ARBA" id="ARBA00009320"/>
    </source>
</evidence>
<evidence type="ECO:0000256" key="5">
    <source>
        <dbReference type="ARBA" id="ARBA00005072"/>
    </source>
</evidence>
<accession>A0A560BK30</accession>
<dbReference type="InterPro" id="IPR043131">
    <property type="entry name" value="BCAT-like_N"/>
</dbReference>
<dbReference type="PROSITE" id="PS00770">
    <property type="entry name" value="AA_TRANSFER_CLASS_4"/>
    <property type="match status" value="1"/>
</dbReference>
<comment type="cofactor">
    <cofactor evidence="1 15">
        <name>pyridoxal 5'-phosphate</name>
        <dbReference type="ChEBI" id="CHEBI:597326"/>
    </cofactor>
</comment>
<comment type="catalytic activity">
    <reaction evidence="13">
        <text>L-leucine + 2-oxoglutarate = 4-methyl-2-oxopentanoate + L-glutamate</text>
        <dbReference type="Rhea" id="RHEA:18321"/>
        <dbReference type="ChEBI" id="CHEBI:16810"/>
        <dbReference type="ChEBI" id="CHEBI:17865"/>
        <dbReference type="ChEBI" id="CHEBI:29985"/>
        <dbReference type="ChEBI" id="CHEBI:57427"/>
        <dbReference type="EC" id="2.6.1.42"/>
    </reaction>
</comment>
<keyword evidence="16" id="KW-0808">Transferase</keyword>
<proteinExistence type="inferred from homology"/>
<dbReference type="Pfam" id="PF01063">
    <property type="entry name" value="Aminotran_4"/>
    <property type="match status" value="1"/>
</dbReference>
<evidence type="ECO:0000256" key="3">
    <source>
        <dbReference type="ARBA" id="ARBA00004824"/>
    </source>
</evidence>
<sequence length="278" mass="28378">MSPAMAVVWLNGRLLPTDEARIDPADRGFTLGDGLFETIRVAGGTARHLGRHLDRLADSAALLDLPLPHGVAALAAAAEALIAAEGRGNGFAEGVLRITLTRGTGARGVLPPADAVPTLLMTLAPAPPPAGPVEAVIALCTRRNEHSPLSRVKSLNYLDSILARQEAATRGAGEALLLNGAGRLAESSVANLFIVRDGRLLTPPVAEGALPGVRRALILERGDASEAPLSVADLLGAGEAFLTNSLGLRPLLRVDGQAIGAGTVGPVTAALLTSIAAE</sequence>
<keyword evidence="16" id="KW-0032">Aminotransferase</keyword>
<evidence type="ECO:0000256" key="2">
    <source>
        <dbReference type="ARBA" id="ARBA00003109"/>
    </source>
</evidence>
<dbReference type="InterPro" id="IPR043132">
    <property type="entry name" value="BCAT-like_C"/>
</dbReference>
<evidence type="ECO:0000256" key="4">
    <source>
        <dbReference type="ARBA" id="ARBA00004931"/>
    </source>
</evidence>
<evidence type="ECO:0000256" key="10">
    <source>
        <dbReference type="ARBA" id="ARBA00023304"/>
    </source>
</evidence>
<gene>
    <name evidence="16" type="ORF">FBZ82_102573</name>
</gene>
<comment type="pathway">
    <text evidence="3">Amino-acid biosynthesis; L-isoleucine biosynthesis; L-isoleucine from 2-oxobutanoate: step 4/4.</text>
</comment>
<evidence type="ECO:0000313" key="17">
    <source>
        <dbReference type="Proteomes" id="UP000316083"/>
    </source>
</evidence>
<protein>
    <recommendedName>
        <fullName evidence="8">Probable branched-chain-amino-acid aminotransferase</fullName>
        <ecNumber evidence="7">2.6.1.42</ecNumber>
    </recommendedName>
</protein>
<comment type="catalytic activity">
    <reaction evidence="12">
        <text>L-isoleucine + 2-oxoglutarate = (S)-3-methyl-2-oxopentanoate + L-glutamate</text>
        <dbReference type="Rhea" id="RHEA:24801"/>
        <dbReference type="ChEBI" id="CHEBI:16810"/>
        <dbReference type="ChEBI" id="CHEBI:29985"/>
        <dbReference type="ChEBI" id="CHEBI:35146"/>
        <dbReference type="ChEBI" id="CHEBI:58045"/>
        <dbReference type="EC" id="2.6.1.42"/>
    </reaction>
</comment>
<dbReference type="InterPro" id="IPR036038">
    <property type="entry name" value="Aminotransferase-like"/>
</dbReference>
<dbReference type="PANTHER" id="PTHR42743">
    <property type="entry name" value="AMINO-ACID AMINOTRANSFERASE"/>
    <property type="match status" value="1"/>
</dbReference>
<dbReference type="GO" id="GO:0005829">
    <property type="term" value="C:cytosol"/>
    <property type="evidence" value="ECO:0007669"/>
    <property type="project" value="TreeGrafter"/>
</dbReference>
<organism evidence="16 17">
    <name type="scientific">Azospirillum brasilense</name>
    <dbReference type="NCBI Taxonomy" id="192"/>
    <lineage>
        <taxon>Bacteria</taxon>
        <taxon>Pseudomonadati</taxon>
        <taxon>Pseudomonadota</taxon>
        <taxon>Alphaproteobacteria</taxon>
        <taxon>Rhodospirillales</taxon>
        <taxon>Azospirillaceae</taxon>
        <taxon>Azospirillum</taxon>
    </lineage>
</organism>
<evidence type="ECO:0000256" key="14">
    <source>
        <dbReference type="RuleBase" id="RU004106"/>
    </source>
</evidence>
<evidence type="ECO:0000256" key="8">
    <source>
        <dbReference type="ARBA" id="ARBA00014472"/>
    </source>
</evidence>
<evidence type="ECO:0000256" key="11">
    <source>
        <dbReference type="ARBA" id="ARBA00048212"/>
    </source>
</evidence>
<reference evidence="16 17" key="1">
    <citation type="submission" date="2019-06" db="EMBL/GenBank/DDBJ databases">
        <title>Genomic Encyclopedia of Type Strains, Phase IV (KMG-V): Genome sequencing to study the core and pangenomes of soil and plant-associated prokaryotes.</title>
        <authorList>
            <person name="Whitman W."/>
        </authorList>
    </citation>
    <scope>NUCLEOTIDE SEQUENCE [LARGE SCALE GENOMIC DNA]</scope>
    <source>
        <strain evidence="16 17">BR 11796</strain>
    </source>
</reference>
<dbReference type="GO" id="GO:0008652">
    <property type="term" value="P:amino acid biosynthetic process"/>
    <property type="evidence" value="ECO:0007669"/>
    <property type="project" value="UniProtKB-ARBA"/>
</dbReference>
<dbReference type="SUPFAM" id="SSF56752">
    <property type="entry name" value="D-aminoacid aminotransferase-like PLP-dependent enzymes"/>
    <property type="match status" value="1"/>
</dbReference>
<evidence type="ECO:0000256" key="1">
    <source>
        <dbReference type="ARBA" id="ARBA00001933"/>
    </source>
</evidence>
<comment type="similarity">
    <text evidence="6 14">Belongs to the class-IV pyridoxal-phosphate-dependent aminotransferase family.</text>
</comment>
<dbReference type="EMBL" id="VITF01000002">
    <property type="protein sequence ID" value="TWA72971.1"/>
    <property type="molecule type" value="Genomic_DNA"/>
</dbReference>
<keyword evidence="10" id="KW-0100">Branched-chain amino acid biosynthesis</keyword>
<dbReference type="Gene3D" id="3.30.470.10">
    <property type="match status" value="1"/>
</dbReference>
<evidence type="ECO:0000256" key="12">
    <source>
        <dbReference type="ARBA" id="ARBA00048798"/>
    </source>
</evidence>
<dbReference type="EC" id="2.6.1.42" evidence="7"/>
<evidence type="ECO:0000256" key="7">
    <source>
        <dbReference type="ARBA" id="ARBA00013053"/>
    </source>
</evidence>